<dbReference type="Pfam" id="PF21106">
    <property type="entry name" value="YtxK_like"/>
    <property type="match status" value="1"/>
</dbReference>
<proteinExistence type="predicted"/>
<accession>A0A0R1V514</accession>
<dbReference type="PATRIC" id="fig|1423749.3.peg.1078"/>
<dbReference type="InterPro" id="IPR016843">
    <property type="entry name" value="S-AdoMet-dep_Ade-MeTrfase_prd"/>
</dbReference>
<dbReference type="Pfam" id="PF02384">
    <property type="entry name" value="N6_Mtase"/>
    <property type="match status" value="1"/>
</dbReference>
<dbReference type="Proteomes" id="UP000051739">
    <property type="component" value="Unassembled WGS sequence"/>
</dbReference>
<dbReference type="Gene3D" id="1.10.150.470">
    <property type="match status" value="1"/>
</dbReference>
<dbReference type="RefSeq" id="WP_164477297.1">
    <property type="nucleotide sequence ID" value="NZ_AZFN01000029.1"/>
</dbReference>
<dbReference type="SUPFAM" id="SSF53335">
    <property type="entry name" value="S-adenosyl-L-methionine-dependent methyltransferases"/>
    <property type="match status" value="1"/>
</dbReference>
<feature type="domain" description="DNA methylase adenine-specific" evidence="1">
    <location>
        <begin position="93"/>
        <end position="291"/>
    </location>
</feature>
<dbReference type="GO" id="GO:0008170">
    <property type="term" value="F:N-methyltransferase activity"/>
    <property type="evidence" value="ECO:0007669"/>
    <property type="project" value="InterPro"/>
</dbReference>
<evidence type="ECO:0000313" key="3">
    <source>
        <dbReference type="EMBL" id="KRM00686.1"/>
    </source>
</evidence>
<sequence length="331" mass="36688">MFQTFDQATEILQAALGSSYLDAFLENAENLVDGGQVRVEDGIPNETDQAKLVHLYQQLAEFKFNPETMRQLIQLSMLKVTRKDQLPSNYQITPDTIGMLMAALASRILPEQETLSILDPVVGSANLLTTMMNQLQALNGRSTTGFGIDNDDLMLATASVNVALQKADVDLFHQDAILDLAVPQVDLVVADLPVGYYPLDDNTKNYRTRAKEGHSFVHHLLIEQSMNYLKPGGFGMFLVPQALFQSDEAQGLVEWIQSVAHMQGLLNLPTEIFANQQAAKSILLLQRQGASAHQVPQVLLGTFPTLKDPKEFTAFMQKIDQWVATNLQSTK</sequence>
<evidence type="ECO:0000313" key="4">
    <source>
        <dbReference type="Proteomes" id="UP000051739"/>
    </source>
</evidence>
<evidence type="ECO:0000259" key="2">
    <source>
        <dbReference type="Pfam" id="PF21106"/>
    </source>
</evidence>
<dbReference type="InterPro" id="IPR052933">
    <property type="entry name" value="DNA_Protect_Modify"/>
</dbReference>
<dbReference type="Gene3D" id="3.40.50.150">
    <property type="entry name" value="Vaccinia Virus protein VP39"/>
    <property type="match status" value="1"/>
</dbReference>
<dbReference type="InterPro" id="IPR003356">
    <property type="entry name" value="DNA_methylase_A-5"/>
</dbReference>
<evidence type="ECO:0000259" key="1">
    <source>
        <dbReference type="Pfam" id="PF02384"/>
    </source>
</evidence>
<feature type="domain" description="YtxK-like N-terminal helical" evidence="2">
    <location>
        <begin position="1"/>
        <end position="79"/>
    </location>
</feature>
<dbReference type="EMBL" id="AZFN01000029">
    <property type="protein sequence ID" value="KRM00686.1"/>
    <property type="molecule type" value="Genomic_DNA"/>
</dbReference>
<organism evidence="3 4">
    <name type="scientific">Limosilactobacillus gastricus DSM 16045</name>
    <dbReference type="NCBI Taxonomy" id="1423749"/>
    <lineage>
        <taxon>Bacteria</taxon>
        <taxon>Bacillati</taxon>
        <taxon>Bacillota</taxon>
        <taxon>Bacilli</taxon>
        <taxon>Lactobacillales</taxon>
        <taxon>Lactobacillaceae</taxon>
        <taxon>Limosilactobacillus</taxon>
    </lineage>
</organism>
<dbReference type="AlphaFoldDB" id="A0A0R1V514"/>
<dbReference type="InterPro" id="IPR048375">
    <property type="entry name" value="YtxK-like_N"/>
</dbReference>
<dbReference type="InterPro" id="IPR029063">
    <property type="entry name" value="SAM-dependent_MTases_sf"/>
</dbReference>
<keyword evidence="4" id="KW-1185">Reference proteome</keyword>
<protein>
    <submittedName>
        <fullName evidence="3">Uncharacterized protein</fullName>
    </submittedName>
</protein>
<dbReference type="PANTHER" id="PTHR41313">
    <property type="entry name" value="ADENINE-SPECIFIC METHYLTRANSFERASE"/>
    <property type="match status" value="1"/>
</dbReference>
<dbReference type="PANTHER" id="PTHR41313:SF1">
    <property type="entry name" value="DNA METHYLASE ADENINE-SPECIFIC DOMAIN-CONTAINING PROTEIN"/>
    <property type="match status" value="1"/>
</dbReference>
<name>A0A0R1V514_9LACO</name>
<gene>
    <name evidence="3" type="ORF">FC60_GL001056</name>
</gene>
<dbReference type="GO" id="GO:0003677">
    <property type="term" value="F:DNA binding"/>
    <property type="evidence" value="ECO:0007669"/>
    <property type="project" value="InterPro"/>
</dbReference>
<dbReference type="PIRSF" id="PIRSF026567">
    <property type="entry name" value="Adenine_mtase_bact_prd"/>
    <property type="match status" value="1"/>
</dbReference>
<comment type="caution">
    <text evidence="3">The sequence shown here is derived from an EMBL/GenBank/DDBJ whole genome shotgun (WGS) entry which is preliminary data.</text>
</comment>
<reference evidence="3 4" key="1">
    <citation type="journal article" date="2015" name="Genome Announc.">
        <title>Expanding the biotechnology potential of lactobacilli through comparative genomics of 213 strains and associated genera.</title>
        <authorList>
            <person name="Sun Z."/>
            <person name="Harris H.M."/>
            <person name="McCann A."/>
            <person name="Guo C."/>
            <person name="Argimon S."/>
            <person name="Zhang W."/>
            <person name="Yang X."/>
            <person name="Jeffery I.B."/>
            <person name="Cooney J.C."/>
            <person name="Kagawa T.F."/>
            <person name="Liu W."/>
            <person name="Song Y."/>
            <person name="Salvetti E."/>
            <person name="Wrobel A."/>
            <person name="Rasinkangas P."/>
            <person name="Parkhill J."/>
            <person name="Rea M.C."/>
            <person name="O'Sullivan O."/>
            <person name="Ritari J."/>
            <person name="Douillard F.P."/>
            <person name="Paul Ross R."/>
            <person name="Yang R."/>
            <person name="Briner A.E."/>
            <person name="Felis G.E."/>
            <person name="de Vos W.M."/>
            <person name="Barrangou R."/>
            <person name="Klaenhammer T.R."/>
            <person name="Caufield P.W."/>
            <person name="Cui Y."/>
            <person name="Zhang H."/>
            <person name="O'Toole P.W."/>
        </authorList>
    </citation>
    <scope>NUCLEOTIDE SEQUENCE [LARGE SCALE GENOMIC DNA]</scope>
    <source>
        <strain evidence="3 4">DSM 16045</strain>
    </source>
</reference>